<gene>
    <name evidence="1" type="ORF">GCM10011333_34680</name>
</gene>
<dbReference type="Pfam" id="PF12900">
    <property type="entry name" value="Pyridox_ox_2"/>
    <property type="match status" value="1"/>
</dbReference>
<dbReference type="InterPro" id="IPR012349">
    <property type="entry name" value="Split_barrel_FMN-bd"/>
</dbReference>
<dbReference type="InterPro" id="IPR024747">
    <property type="entry name" value="Pyridox_Oxase-rel"/>
</dbReference>
<organism evidence="1 2">
    <name type="scientific">Sediminivirga luteola</name>
    <dbReference type="NCBI Taxonomy" id="1774748"/>
    <lineage>
        <taxon>Bacteria</taxon>
        <taxon>Bacillati</taxon>
        <taxon>Actinomycetota</taxon>
        <taxon>Actinomycetes</taxon>
        <taxon>Micrococcales</taxon>
        <taxon>Brevibacteriaceae</taxon>
        <taxon>Sediminivirga</taxon>
    </lineage>
</organism>
<reference evidence="1" key="1">
    <citation type="journal article" date="2014" name="Int. J. Syst. Evol. Microbiol.">
        <title>Complete genome sequence of Corynebacterium casei LMG S-19264T (=DSM 44701T), isolated from a smear-ripened cheese.</title>
        <authorList>
            <consortium name="US DOE Joint Genome Institute (JGI-PGF)"/>
            <person name="Walter F."/>
            <person name="Albersmeier A."/>
            <person name="Kalinowski J."/>
            <person name="Ruckert C."/>
        </authorList>
    </citation>
    <scope>NUCLEOTIDE SEQUENCE</scope>
    <source>
        <strain evidence="1">CGMCC 1.12785</strain>
    </source>
</reference>
<dbReference type="AlphaFoldDB" id="A0A8J2U1J9"/>
<dbReference type="RefSeq" id="WP_188552124.1">
    <property type="nucleotide sequence ID" value="NZ_BMFY01000033.1"/>
</dbReference>
<proteinExistence type="predicted"/>
<dbReference type="Proteomes" id="UP000616114">
    <property type="component" value="Unassembled WGS sequence"/>
</dbReference>
<keyword evidence="2" id="KW-1185">Reference proteome</keyword>
<evidence type="ECO:0000313" key="1">
    <source>
        <dbReference type="EMBL" id="GGA29128.1"/>
    </source>
</evidence>
<reference evidence="1" key="2">
    <citation type="submission" date="2020-09" db="EMBL/GenBank/DDBJ databases">
        <authorList>
            <person name="Sun Q."/>
            <person name="Zhou Y."/>
        </authorList>
    </citation>
    <scope>NUCLEOTIDE SEQUENCE</scope>
    <source>
        <strain evidence="1">CGMCC 1.12785</strain>
    </source>
</reference>
<dbReference type="EMBL" id="BMFY01000033">
    <property type="protein sequence ID" value="GGA29128.1"/>
    <property type="molecule type" value="Genomic_DNA"/>
</dbReference>
<dbReference type="SUPFAM" id="SSF50475">
    <property type="entry name" value="FMN-binding split barrel"/>
    <property type="match status" value="1"/>
</dbReference>
<protein>
    <recommendedName>
        <fullName evidence="3">Pyridoxamine 5'-phosphate oxidase family protein</fullName>
    </recommendedName>
</protein>
<sequence length="148" mass="16507">MAIDQAGPDAVVELSAEESRALLESTEFGRIGVVLAGRPEIFPVNYVAQDGHITFRSSEGTKLLGLTVHEHVVFEIDDHTDTEAWSVVAKGRARVLQTQEEIDAADELPLRPWVATLKRYYIQIEIDELSGRRFVFGEEPEEEPETAS</sequence>
<accession>A0A8J2U1J9</accession>
<evidence type="ECO:0000313" key="2">
    <source>
        <dbReference type="Proteomes" id="UP000616114"/>
    </source>
</evidence>
<evidence type="ECO:0008006" key="3">
    <source>
        <dbReference type="Google" id="ProtNLM"/>
    </source>
</evidence>
<comment type="caution">
    <text evidence="1">The sequence shown here is derived from an EMBL/GenBank/DDBJ whole genome shotgun (WGS) entry which is preliminary data.</text>
</comment>
<dbReference type="Gene3D" id="2.30.110.10">
    <property type="entry name" value="Electron Transport, Fmn-binding Protein, Chain A"/>
    <property type="match status" value="1"/>
</dbReference>
<name>A0A8J2U1J9_9MICO</name>